<feature type="region of interest" description="Disordered" evidence="1">
    <location>
        <begin position="233"/>
        <end position="257"/>
    </location>
</feature>
<feature type="region of interest" description="Disordered" evidence="1">
    <location>
        <begin position="155"/>
        <end position="191"/>
    </location>
</feature>
<gene>
    <name evidence="3" type="ORF">B0I36DRAFT_97891</name>
</gene>
<dbReference type="Proteomes" id="UP000756346">
    <property type="component" value="Unassembled WGS sequence"/>
</dbReference>
<proteinExistence type="predicted"/>
<protein>
    <recommendedName>
        <fullName evidence="5">Mid2 domain-containing protein</fullName>
    </recommendedName>
</protein>
<keyword evidence="2" id="KW-0472">Membrane</keyword>
<dbReference type="EMBL" id="JAGTJQ010000003">
    <property type="protein sequence ID" value="KAH7035921.1"/>
    <property type="molecule type" value="Genomic_DNA"/>
</dbReference>
<evidence type="ECO:0000256" key="2">
    <source>
        <dbReference type="SAM" id="Phobius"/>
    </source>
</evidence>
<evidence type="ECO:0000256" key="1">
    <source>
        <dbReference type="SAM" id="MobiDB-lite"/>
    </source>
</evidence>
<sequence length="311" mass="33840">MSSSCVGFPKWESPSTITEATTGETLNLTHVFNRYPVLTTLHFQAVLMQRIGDTGNIRTPILNYTIFWDPSTPFGPPSTQDSTSPVWAPINKTCLTAVYYIWRIPSDVISDDRSAQIFFVSSRWDLTSDNDTFSSPGSRESDDFVIRKPAVAAPVPTDNSTTVANTSTSDVSLGSDATSTPGQSDSTNQLSTDAGTMSFGGRLGIGIAVPLLVCMLFLVGWWLWRRRRLQAGISPPTITSPASTSERTRFEKAELDSPAVEQLQELDGKHLVEVDGHRHGHGSSASGRCTYELDASQVPLSPSVPKRGNVR</sequence>
<name>A0A9P8YFC2_9PEZI</name>
<evidence type="ECO:0000313" key="4">
    <source>
        <dbReference type="Proteomes" id="UP000756346"/>
    </source>
</evidence>
<evidence type="ECO:0000313" key="3">
    <source>
        <dbReference type="EMBL" id="KAH7035921.1"/>
    </source>
</evidence>
<feature type="compositionally biased region" description="Low complexity" evidence="1">
    <location>
        <begin position="233"/>
        <end position="245"/>
    </location>
</feature>
<feature type="compositionally biased region" description="Basic and acidic residues" evidence="1">
    <location>
        <begin position="246"/>
        <end position="255"/>
    </location>
</feature>
<organism evidence="3 4">
    <name type="scientific">Microdochium trichocladiopsis</name>
    <dbReference type="NCBI Taxonomy" id="1682393"/>
    <lineage>
        <taxon>Eukaryota</taxon>
        <taxon>Fungi</taxon>
        <taxon>Dikarya</taxon>
        <taxon>Ascomycota</taxon>
        <taxon>Pezizomycotina</taxon>
        <taxon>Sordariomycetes</taxon>
        <taxon>Xylariomycetidae</taxon>
        <taxon>Xylariales</taxon>
        <taxon>Microdochiaceae</taxon>
        <taxon>Microdochium</taxon>
    </lineage>
</organism>
<keyword evidence="4" id="KW-1185">Reference proteome</keyword>
<keyword evidence="2" id="KW-1133">Transmembrane helix</keyword>
<comment type="caution">
    <text evidence="3">The sequence shown here is derived from an EMBL/GenBank/DDBJ whole genome shotgun (WGS) entry which is preliminary data.</text>
</comment>
<keyword evidence="2" id="KW-0812">Transmembrane</keyword>
<dbReference type="RefSeq" id="XP_046016014.1">
    <property type="nucleotide sequence ID" value="XM_046163685.1"/>
</dbReference>
<dbReference type="AlphaFoldDB" id="A0A9P8YFC2"/>
<reference evidence="3" key="1">
    <citation type="journal article" date="2021" name="Nat. Commun.">
        <title>Genetic determinants of endophytism in the Arabidopsis root mycobiome.</title>
        <authorList>
            <person name="Mesny F."/>
            <person name="Miyauchi S."/>
            <person name="Thiergart T."/>
            <person name="Pickel B."/>
            <person name="Atanasova L."/>
            <person name="Karlsson M."/>
            <person name="Huettel B."/>
            <person name="Barry K.W."/>
            <person name="Haridas S."/>
            <person name="Chen C."/>
            <person name="Bauer D."/>
            <person name="Andreopoulos W."/>
            <person name="Pangilinan J."/>
            <person name="LaButti K."/>
            <person name="Riley R."/>
            <person name="Lipzen A."/>
            <person name="Clum A."/>
            <person name="Drula E."/>
            <person name="Henrissat B."/>
            <person name="Kohler A."/>
            <person name="Grigoriev I.V."/>
            <person name="Martin F.M."/>
            <person name="Hacquard S."/>
        </authorList>
    </citation>
    <scope>NUCLEOTIDE SEQUENCE</scope>
    <source>
        <strain evidence="3">MPI-CAGE-CH-0230</strain>
    </source>
</reference>
<feature type="compositionally biased region" description="Polar residues" evidence="1">
    <location>
        <begin position="157"/>
        <end position="191"/>
    </location>
</feature>
<dbReference type="OrthoDB" id="4787389at2759"/>
<feature type="transmembrane region" description="Helical" evidence="2">
    <location>
        <begin position="203"/>
        <end position="224"/>
    </location>
</feature>
<dbReference type="GeneID" id="70193231"/>
<evidence type="ECO:0008006" key="5">
    <source>
        <dbReference type="Google" id="ProtNLM"/>
    </source>
</evidence>
<accession>A0A9P8YFC2</accession>